<feature type="transmembrane region" description="Helical" evidence="2">
    <location>
        <begin position="87"/>
        <end position="108"/>
    </location>
</feature>
<name>A0A9P1M8T4_9PEZI</name>
<evidence type="ECO:0000313" key="4">
    <source>
        <dbReference type="Proteomes" id="UP000838763"/>
    </source>
</evidence>
<feature type="transmembrane region" description="Helical" evidence="2">
    <location>
        <begin position="120"/>
        <end position="143"/>
    </location>
</feature>
<keyword evidence="2" id="KW-1133">Transmembrane helix</keyword>
<evidence type="ECO:0000256" key="2">
    <source>
        <dbReference type="SAM" id="Phobius"/>
    </source>
</evidence>
<keyword evidence="4" id="KW-1185">Reference proteome</keyword>
<accession>A0A9P1M8T4</accession>
<feature type="compositionally biased region" description="Low complexity" evidence="1">
    <location>
        <begin position="193"/>
        <end position="205"/>
    </location>
</feature>
<gene>
    <name evidence="3" type="ORF">PPNO1_LOCUS3741</name>
</gene>
<feature type="region of interest" description="Disordered" evidence="1">
    <location>
        <begin position="179"/>
        <end position="222"/>
    </location>
</feature>
<dbReference type="Proteomes" id="UP000838763">
    <property type="component" value="Unassembled WGS sequence"/>
</dbReference>
<feature type="transmembrane region" description="Helical" evidence="2">
    <location>
        <begin position="20"/>
        <end position="40"/>
    </location>
</feature>
<dbReference type="AlphaFoldDB" id="A0A9P1M8T4"/>
<comment type="caution">
    <text evidence="3">The sequence shown here is derived from an EMBL/GenBank/DDBJ whole genome shotgun (WGS) entry which is preliminary data.</text>
</comment>
<keyword evidence="2" id="KW-0472">Membrane</keyword>
<evidence type="ECO:0000256" key="1">
    <source>
        <dbReference type="SAM" id="MobiDB-lite"/>
    </source>
</evidence>
<evidence type="ECO:0000313" key="3">
    <source>
        <dbReference type="EMBL" id="CAI4214006.1"/>
    </source>
</evidence>
<dbReference type="OrthoDB" id="10509278at2759"/>
<proteinExistence type="predicted"/>
<reference evidence="3" key="1">
    <citation type="submission" date="2022-11" db="EMBL/GenBank/DDBJ databases">
        <authorList>
            <person name="Scott C."/>
            <person name="Bruce N."/>
        </authorList>
    </citation>
    <scope>NUCLEOTIDE SEQUENCE</scope>
</reference>
<sequence>MVTTTTKPVRRAGRAYPRSIWGLWIAIPILVVSCILELGLKITAPRLGSFDVPRDASVLVPGDRLVASAMRLWPAAVQKGEVMVPTVLAAVTLVEVLALGFFVVRVVRQNPVTIPLTGRITMLLAMAIIDIFGIATLGFVFIVNYKSARFDNAQALTQAEAARLASGNPNAGFGSAEFTYQGSGPLPRRRGPAASRSCRASMRASPAGSPGRAAWSRRRGIC</sequence>
<keyword evidence="2" id="KW-0812">Transmembrane</keyword>
<dbReference type="PROSITE" id="PS51257">
    <property type="entry name" value="PROKAR_LIPOPROTEIN"/>
    <property type="match status" value="1"/>
</dbReference>
<protein>
    <submittedName>
        <fullName evidence="3">Uncharacterized protein</fullName>
    </submittedName>
</protein>
<organism evidence="3 4">
    <name type="scientific">Parascedosporium putredinis</name>
    <dbReference type="NCBI Taxonomy" id="1442378"/>
    <lineage>
        <taxon>Eukaryota</taxon>
        <taxon>Fungi</taxon>
        <taxon>Dikarya</taxon>
        <taxon>Ascomycota</taxon>
        <taxon>Pezizomycotina</taxon>
        <taxon>Sordariomycetes</taxon>
        <taxon>Hypocreomycetidae</taxon>
        <taxon>Microascales</taxon>
        <taxon>Microascaceae</taxon>
        <taxon>Parascedosporium</taxon>
    </lineage>
</organism>
<dbReference type="EMBL" id="CALLCH030000010">
    <property type="protein sequence ID" value="CAI4214006.1"/>
    <property type="molecule type" value="Genomic_DNA"/>
</dbReference>